<proteinExistence type="predicted"/>
<sequence>MSTMIKYYLKLCKFQLAFVVFQSLLNNLDQPNSLNTLLVVLYEITLRIIITILDAKQCYISNLSKTQMKYLVYVHSLQYTRMNSKQLHSGVLLKCLKLVDFGSCPGLVIAICSILMLYSPLDLVLYFVACNINSGSVFLIQLADTVVNINKLSRLSIVLRIPLLVFSSTQLRIKDNFKILAANLQMSVVEYYLLSSSDSCRTCTVLSQLCFLTTFDSIIYLQNAIVQNISSSYHSLLI</sequence>
<dbReference type="AlphaFoldDB" id="A0AA86R802"/>
<reference evidence="1" key="1">
    <citation type="submission" date="2023-06" db="EMBL/GenBank/DDBJ databases">
        <authorList>
            <person name="Kurt Z."/>
        </authorList>
    </citation>
    <scope>NUCLEOTIDE SEQUENCE</scope>
</reference>
<reference evidence="2 3" key="2">
    <citation type="submission" date="2024-07" db="EMBL/GenBank/DDBJ databases">
        <authorList>
            <person name="Akdeniz Z."/>
        </authorList>
    </citation>
    <scope>NUCLEOTIDE SEQUENCE [LARGE SCALE GENOMIC DNA]</scope>
</reference>
<keyword evidence="3" id="KW-1185">Reference proteome</keyword>
<gene>
    <name evidence="2" type="ORF">HINF_LOCUS17531</name>
    <name evidence="1" type="ORF">HINF_LOCUS55613</name>
</gene>
<protein>
    <submittedName>
        <fullName evidence="2">Hypothetical_protein</fullName>
    </submittedName>
</protein>
<dbReference type="Proteomes" id="UP001642409">
    <property type="component" value="Unassembled WGS sequence"/>
</dbReference>
<evidence type="ECO:0000313" key="1">
    <source>
        <dbReference type="EMBL" id="CAI9967968.1"/>
    </source>
</evidence>
<organism evidence="1">
    <name type="scientific">Hexamita inflata</name>
    <dbReference type="NCBI Taxonomy" id="28002"/>
    <lineage>
        <taxon>Eukaryota</taxon>
        <taxon>Metamonada</taxon>
        <taxon>Diplomonadida</taxon>
        <taxon>Hexamitidae</taxon>
        <taxon>Hexamitinae</taxon>
        <taxon>Hexamita</taxon>
    </lineage>
</organism>
<accession>A0AA86R802</accession>
<evidence type="ECO:0000313" key="2">
    <source>
        <dbReference type="EMBL" id="CAL6001635.1"/>
    </source>
</evidence>
<evidence type="ECO:0000313" key="3">
    <source>
        <dbReference type="Proteomes" id="UP001642409"/>
    </source>
</evidence>
<comment type="caution">
    <text evidence="1">The sequence shown here is derived from an EMBL/GenBank/DDBJ whole genome shotgun (WGS) entry which is preliminary data.</text>
</comment>
<dbReference type="EMBL" id="CAXDID020000044">
    <property type="protein sequence ID" value="CAL6001635.1"/>
    <property type="molecule type" value="Genomic_DNA"/>
</dbReference>
<name>A0AA86R802_9EUKA</name>
<dbReference type="EMBL" id="CATOUU010001031">
    <property type="protein sequence ID" value="CAI9967968.1"/>
    <property type="molecule type" value="Genomic_DNA"/>
</dbReference>